<dbReference type="AlphaFoldDB" id="G0UYG2"/>
<dbReference type="VEuPathDB" id="TriTrypDB:TcIL3000_10_12100"/>
<dbReference type="EMBL" id="HE575323">
    <property type="protein sequence ID" value="CCC94429.1"/>
    <property type="molecule type" value="Genomic_DNA"/>
</dbReference>
<protein>
    <submittedName>
        <fullName evidence="1">Uncharacterized protein</fullName>
    </submittedName>
</protein>
<accession>G0UYG2</accession>
<organism evidence="1">
    <name type="scientific">Trypanosoma congolense (strain IL3000)</name>
    <dbReference type="NCBI Taxonomy" id="1068625"/>
    <lineage>
        <taxon>Eukaryota</taxon>
        <taxon>Discoba</taxon>
        <taxon>Euglenozoa</taxon>
        <taxon>Kinetoplastea</taxon>
        <taxon>Metakinetoplastina</taxon>
        <taxon>Trypanosomatida</taxon>
        <taxon>Trypanosomatidae</taxon>
        <taxon>Trypanosoma</taxon>
        <taxon>Nannomonas</taxon>
    </lineage>
</organism>
<proteinExistence type="predicted"/>
<evidence type="ECO:0000313" key="1">
    <source>
        <dbReference type="EMBL" id="CCC94429.1"/>
    </source>
</evidence>
<reference evidence="1" key="1">
    <citation type="journal article" date="2012" name="Proc. Natl. Acad. Sci. U.S.A.">
        <title>Antigenic diversity is generated by distinct evolutionary mechanisms in African trypanosome species.</title>
        <authorList>
            <person name="Jackson A.P."/>
            <person name="Berry A."/>
            <person name="Aslett M."/>
            <person name="Allison H.C."/>
            <person name="Burton P."/>
            <person name="Vavrova-Anderson J."/>
            <person name="Brown R."/>
            <person name="Browne H."/>
            <person name="Corton N."/>
            <person name="Hauser H."/>
            <person name="Gamble J."/>
            <person name="Gilderthorp R."/>
            <person name="Marcello L."/>
            <person name="McQuillan J."/>
            <person name="Otto T.D."/>
            <person name="Quail M.A."/>
            <person name="Sanders M.J."/>
            <person name="van Tonder A."/>
            <person name="Ginger M.L."/>
            <person name="Field M.C."/>
            <person name="Barry J.D."/>
            <person name="Hertz-Fowler C."/>
            <person name="Berriman M."/>
        </authorList>
    </citation>
    <scope>NUCLEOTIDE SEQUENCE</scope>
    <source>
        <strain evidence="1">IL3000</strain>
    </source>
</reference>
<sequence>MEPLREVVSLDESVDRFNLICKQLMEYGDAWYDMRVAENHLLFGSDCSEIAGTKVKKNKKRYFSCFYDSFKGKGNEYFGPLAKEIFLQECEERRRISQYEFEERQAVYHSLPVDIRPSTLSYIYFSAMHPIDGEAGDRVVIESEYYDMLMEVTFALECLHRRSIMFLDEAVGRKEIEDKETKSWIQSHKRQTERENNEKVFQMSQEQVLAYHSWKQWQREQIILLKETELNERLDIERLQRFHVNGIAGRYLVDLREARYHQKKYEMRQRLLPAEVARDLVLEETSHRTAIMLQQRDDYLHFVAECAKDFYATRRNVLRNSHIAEERRCAM</sequence>
<gene>
    <name evidence="1" type="ORF">TCIL3000_10_12100</name>
</gene>
<name>G0UYG2_TRYCI</name>